<dbReference type="GO" id="GO:0016185">
    <property type="term" value="P:synaptic vesicle budding from presynaptic endocytic zone membrane"/>
    <property type="evidence" value="ECO:0007669"/>
    <property type="project" value="TreeGrafter"/>
</dbReference>
<feature type="domain" description="ENTH" evidence="3">
    <location>
        <begin position="19"/>
        <end position="150"/>
    </location>
</feature>
<dbReference type="GO" id="GO:0005545">
    <property type="term" value="F:1-phosphatidylinositol binding"/>
    <property type="evidence" value="ECO:0007669"/>
    <property type="project" value="InterPro"/>
</dbReference>
<dbReference type="GO" id="GO:0000149">
    <property type="term" value="F:SNARE binding"/>
    <property type="evidence" value="ECO:0007669"/>
    <property type="project" value="TreeGrafter"/>
</dbReference>
<feature type="region of interest" description="Disordered" evidence="2">
    <location>
        <begin position="687"/>
        <end position="707"/>
    </location>
</feature>
<dbReference type="GO" id="GO:0030136">
    <property type="term" value="C:clathrin-coated vesicle"/>
    <property type="evidence" value="ECO:0007669"/>
    <property type="project" value="InterPro"/>
</dbReference>
<evidence type="ECO:0000313" key="6">
    <source>
        <dbReference type="Proteomes" id="UP000070412"/>
    </source>
</evidence>
<dbReference type="GO" id="GO:0032050">
    <property type="term" value="F:clathrin heavy chain binding"/>
    <property type="evidence" value="ECO:0007669"/>
    <property type="project" value="TreeGrafter"/>
</dbReference>
<dbReference type="PANTHER" id="PTHR22951:SF5">
    <property type="entry name" value="PHOSPHATIDYLINOSITOL-BINDING CLATHRIN ASSEMBLY PROTEIN LAP"/>
    <property type="match status" value="1"/>
</dbReference>
<evidence type="ECO:0000256" key="1">
    <source>
        <dbReference type="ARBA" id="ARBA00008011"/>
    </source>
</evidence>
<dbReference type="InterPro" id="IPR008942">
    <property type="entry name" value="ENTH_VHS"/>
</dbReference>
<dbReference type="EnsemblMetazoa" id="SSS_4283s_mrna">
    <property type="protein sequence ID" value="KAF7495253.1"/>
    <property type="gene ID" value="SSS_4283"/>
</dbReference>
<dbReference type="OrthoDB" id="44015at2759"/>
<protein>
    <submittedName>
        <fullName evidence="4">Phosphatidylinositol-binding clathrin assembly protein LAP</fullName>
    </submittedName>
</protein>
<feature type="compositionally biased region" description="Polar residues" evidence="2">
    <location>
        <begin position="352"/>
        <end position="374"/>
    </location>
</feature>
<dbReference type="GO" id="GO:0008021">
    <property type="term" value="C:synaptic vesicle"/>
    <property type="evidence" value="ECO:0007669"/>
    <property type="project" value="TreeGrafter"/>
</dbReference>
<dbReference type="GO" id="GO:0048268">
    <property type="term" value="P:clathrin coat assembly"/>
    <property type="evidence" value="ECO:0007669"/>
    <property type="project" value="InterPro"/>
</dbReference>
<dbReference type="Gene3D" id="1.25.40.90">
    <property type="match status" value="1"/>
</dbReference>
<dbReference type="FunFam" id="1.25.40.90:FF:000017">
    <property type="entry name" value="Phosphatidylinositol-binding clathrin assembly protein LAP"/>
    <property type="match status" value="1"/>
</dbReference>
<dbReference type="InterPro" id="IPR011417">
    <property type="entry name" value="ANTH_dom"/>
</dbReference>
<dbReference type="InterPro" id="IPR045192">
    <property type="entry name" value="AP180-like"/>
</dbReference>
<dbReference type="CDD" id="cd16985">
    <property type="entry name" value="ANTH_N_AP180"/>
    <property type="match status" value="1"/>
</dbReference>
<name>A0A834VIN0_SARSC</name>
<dbReference type="InterPro" id="IPR013809">
    <property type="entry name" value="ENTH"/>
</dbReference>
<evidence type="ECO:0000313" key="5">
    <source>
        <dbReference type="EnsemblMetazoa" id="KAF7495253.1"/>
    </source>
</evidence>
<keyword evidence="6" id="KW-1185">Reference proteome</keyword>
<evidence type="ECO:0000313" key="4">
    <source>
        <dbReference type="EMBL" id="KAF7495253.1"/>
    </source>
</evidence>
<dbReference type="GO" id="GO:0072583">
    <property type="term" value="P:clathrin-dependent endocytosis"/>
    <property type="evidence" value="ECO:0007669"/>
    <property type="project" value="InterPro"/>
</dbReference>
<dbReference type="PANTHER" id="PTHR22951">
    <property type="entry name" value="CLATHRIN ASSEMBLY PROTEIN"/>
    <property type="match status" value="1"/>
</dbReference>
<dbReference type="InterPro" id="IPR014712">
    <property type="entry name" value="ANTH_dom_sf"/>
</dbReference>
<organism evidence="4">
    <name type="scientific">Sarcoptes scabiei</name>
    <name type="common">Itch mite</name>
    <name type="synonym">Acarus scabiei</name>
    <dbReference type="NCBI Taxonomy" id="52283"/>
    <lineage>
        <taxon>Eukaryota</taxon>
        <taxon>Metazoa</taxon>
        <taxon>Ecdysozoa</taxon>
        <taxon>Arthropoda</taxon>
        <taxon>Chelicerata</taxon>
        <taxon>Arachnida</taxon>
        <taxon>Acari</taxon>
        <taxon>Acariformes</taxon>
        <taxon>Sarcoptiformes</taxon>
        <taxon>Astigmata</taxon>
        <taxon>Psoroptidia</taxon>
        <taxon>Sarcoptoidea</taxon>
        <taxon>Sarcoptidae</taxon>
        <taxon>Sarcoptinae</taxon>
        <taxon>Sarcoptes</taxon>
    </lineage>
</organism>
<dbReference type="EMBL" id="WVUK01000049">
    <property type="protein sequence ID" value="KAF7495253.1"/>
    <property type="molecule type" value="Genomic_DNA"/>
</dbReference>
<dbReference type="Gene3D" id="1.20.58.150">
    <property type="entry name" value="ANTH domain"/>
    <property type="match status" value="1"/>
</dbReference>
<accession>A0A834VIN0</accession>
<dbReference type="GO" id="GO:0005546">
    <property type="term" value="F:phosphatidylinositol-4,5-bisphosphate binding"/>
    <property type="evidence" value="ECO:0007669"/>
    <property type="project" value="TreeGrafter"/>
</dbReference>
<comment type="similarity">
    <text evidence="1">Belongs to the PICALM/SNAP91 family.</text>
</comment>
<dbReference type="AlphaFoldDB" id="A0A834VIN0"/>
<evidence type="ECO:0000256" key="2">
    <source>
        <dbReference type="SAM" id="MobiDB-lite"/>
    </source>
</evidence>
<evidence type="ECO:0000259" key="3">
    <source>
        <dbReference type="PROSITE" id="PS50942"/>
    </source>
</evidence>
<reference evidence="5" key="3">
    <citation type="submission" date="2022-06" db="UniProtKB">
        <authorList>
            <consortium name="EnsemblMetazoa"/>
        </authorList>
    </citation>
    <scope>IDENTIFICATION</scope>
</reference>
<feature type="region of interest" description="Disordered" evidence="2">
    <location>
        <begin position="486"/>
        <end position="554"/>
    </location>
</feature>
<feature type="compositionally biased region" description="Polar residues" evidence="2">
    <location>
        <begin position="406"/>
        <end position="424"/>
    </location>
</feature>
<reference evidence="6" key="1">
    <citation type="journal article" date="2020" name="PLoS Negl. Trop. Dis.">
        <title>High-quality nuclear genome for Sarcoptes scabiei-A critical resource for a neglected parasite.</title>
        <authorList>
            <person name="Korhonen P.K."/>
            <person name="Gasser R.B."/>
            <person name="Ma G."/>
            <person name="Wang T."/>
            <person name="Stroehlein A.J."/>
            <person name="Young N.D."/>
            <person name="Ang C.S."/>
            <person name="Fernando D.D."/>
            <person name="Lu H.C."/>
            <person name="Taylor S."/>
            <person name="Reynolds S.L."/>
            <person name="Mofiz E."/>
            <person name="Najaraj S.H."/>
            <person name="Gowda H."/>
            <person name="Madugundu A."/>
            <person name="Renuse S."/>
            <person name="Holt D."/>
            <person name="Pandey A."/>
            <person name="Papenfuss A.T."/>
            <person name="Fischer K."/>
        </authorList>
    </citation>
    <scope>NUCLEOTIDE SEQUENCE [LARGE SCALE GENOMIC DNA]</scope>
</reference>
<sequence length="812" mass="88427">MLPGSHTGQTLNDRINAARYALAGQGLARVVCKATTEELIAPKKKHIDYLLQCTEEPNVSIPQLANLLIERTQHTSWIVVFKALITVHHLMCYGNERFTQYLASSNCNFQLNNYIDKNAPKGYDMSIFIRRYARYINAKALSYRTVAFDFTKVQRGEHGQLRQMCIEKLLKTIPVLQSQIDSLLEFDCNATDLSNGVINASFLLLFKDLIRLFACYNDGIITCLEKYFEITNKKLARETLDLYKKFLVCMNKVGEFLKVAEIIGIDRGEMLDLTKAPSSLLEAMEQHLAAMEGRKIGSSTNGDKKQSEETIVKKAIEEEERILNKLKNEVSESSSPFPEKHLQEKKVKNPFLAQSTPSPNKSSAKNLANESIESPTAKDSSKSKNSDDILDLFMDSNASIEKKTQNDLFSSSSSQPSTIDNSNPFADLLGSLNLGKDNVSQTKSTNLASNTEFTTSDGFASAFGSSSNSNLTSTKLTNSIVAVADSTQSANQDQRSNAKSPSRPPPPSSTIKEAVFSPDEGNSSAKPDRPKPPSRPPAPSTCQNQEMKGQKFSAAQQEALASLFSKFESDKPLTFDAFGDVLQPQNVSSNVNSNSNDNLLFNSNMTSLFSNEINHTVTTKDKITTTATSTSTSSSTVTTSSSGLIKGDLDAALASLAQNLEINGFNKTPGNFKKGFNSNQKIAWKTSGGNAASGNSLPTSTSLSGSSISPSMNMMVSSGSNISWNTNQSLGQSSKIDWAVKQSPMPMLNQNTLNLHQTMIVPQFPPNSASDGQLSSLNSLSSQTTSSATIGNFFNQNKTAEPSSTNDPFNVI</sequence>
<dbReference type="PROSITE" id="PS50942">
    <property type="entry name" value="ENTH"/>
    <property type="match status" value="1"/>
</dbReference>
<dbReference type="SUPFAM" id="SSF89009">
    <property type="entry name" value="GAT-like domain"/>
    <property type="match status" value="1"/>
</dbReference>
<dbReference type="GO" id="GO:0098894">
    <property type="term" value="C:extrinsic component of presynaptic endocytic zone membrane"/>
    <property type="evidence" value="ECO:0007669"/>
    <property type="project" value="TreeGrafter"/>
</dbReference>
<dbReference type="GO" id="GO:0005905">
    <property type="term" value="C:clathrin-coated pit"/>
    <property type="evidence" value="ECO:0007669"/>
    <property type="project" value="TreeGrafter"/>
</dbReference>
<dbReference type="Pfam" id="PF07651">
    <property type="entry name" value="ANTH"/>
    <property type="match status" value="1"/>
</dbReference>
<proteinExistence type="inferred from homology"/>
<feature type="region of interest" description="Disordered" evidence="2">
    <location>
        <begin position="350"/>
        <end position="387"/>
    </location>
</feature>
<feature type="compositionally biased region" description="Low complexity" evidence="2">
    <location>
        <begin position="693"/>
        <end position="707"/>
    </location>
</feature>
<feature type="region of interest" description="Disordered" evidence="2">
    <location>
        <begin position="405"/>
        <end position="424"/>
    </location>
</feature>
<feature type="compositionally biased region" description="Polar residues" evidence="2">
    <location>
        <begin position="486"/>
        <end position="499"/>
    </location>
</feature>
<reference evidence="4" key="2">
    <citation type="submission" date="2020-01" db="EMBL/GenBank/DDBJ databases">
        <authorList>
            <person name="Korhonen P.K.K."/>
            <person name="Guangxu M.G."/>
            <person name="Wang T.W."/>
            <person name="Stroehlein A.J.S."/>
            <person name="Young N.D."/>
            <person name="Ang C.-S.A."/>
            <person name="Fernando D.W.F."/>
            <person name="Lu H.L."/>
            <person name="Taylor S.T."/>
            <person name="Ehtesham M.E.M."/>
            <person name="Najaraj S.H.N."/>
            <person name="Harsha G.H.G."/>
            <person name="Madugundu A.M."/>
            <person name="Renuse S.R."/>
            <person name="Holt D.H."/>
            <person name="Pandey A.P."/>
            <person name="Papenfuss A.P."/>
            <person name="Gasser R.B.G."/>
            <person name="Fischer K.F."/>
        </authorList>
    </citation>
    <scope>NUCLEOTIDE SEQUENCE</scope>
    <source>
        <strain evidence="4">SSS_KF_BRIS2020</strain>
    </source>
</reference>
<dbReference type="SMART" id="SM00273">
    <property type="entry name" value="ENTH"/>
    <property type="match status" value="1"/>
</dbReference>
<dbReference type="SUPFAM" id="SSF48464">
    <property type="entry name" value="ENTH/VHS domain"/>
    <property type="match status" value="1"/>
</dbReference>
<gene>
    <name evidence="4" type="ORF">SSS_4283</name>
</gene>
<dbReference type="Proteomes" id="UP000070412">
    <property type="component" value="Unassembled WGS sequence"/>
</dbReference>